<dbReference type="EMBL" id="QUSY01002750">
    <property type="protein sequence ID" value="RHY20073.1"/>
    <property type="molecule type" value="Genomic_DNA"/>
</dbReference>
<protein>
    <submittedName>
        <fullName evidence="1">Uncharacterized protein</fullName>
    </submittedName>
</protein>
<comment type="caution">
    <text evidence="1">The sequence shown here is derived from an EMBL/GenBank/DDBJ whole genome shotgun (WGS) entry which is preliminary data.</text>
</comment>
<evidence type="ECO:0000313" key="1">
    <source>
        <dbReference type="EMBL" id="RHY20073.1"/>
    </source>
</evidence>
<gene>
    <name evidence="1" type="ORF">DYB32_010117</name>
</gene>
<dbReference type="AlphaFoldDB" id="A0A3R7CT90"/>
<name>A0A3R7CT90_9STRA</name>
<reference evidence="1 2" key="1">
    <citation type="submission" date="2018-08" db="EMBL/GenBank/DDBJ databases">
        <title>Aphanomyces genome sequencing and annotation.</title>
        <authorList>
            <person name="Minardi D."/>
            <person name="Oidtmann B."/>
            <person name="Van Der Giezen M."/>
            <person name="Studholme D.J."/>
        </authorList>
    </citation>
    <scope>NUCLEOTIDE SEQUENCE [LARGE SCALE GENOMIC DNA]</scope>
    <source>
        <strain evidence="1 2">NJM0002</strain>
    </source>
</reference>
<sequence>MLVLCARIPGRRMAAIKANEVGRDQLAAKVEGVVPVQASRLAYLSVFSGAAPVRQGTLEFNAGSGPLVLRGLRVWVDEAEPGVDLTLGLHVMKKLG</sequence>
<proteinExistence type="predicted"/>
<evidence type="ECO:0000313" key="2">
    <source>
        <dbReference type="Proteomes" id="UP000285060"/>
    </source>
</evidence>
<accession>A0A3R7CT90</accession>
<organism evidence="1 2">
    <name type="scientific">Aphanomyces invadans</name>
    <dbReference type="NCBI Taxonomy" id="157072"/>
    <lineage>
        <taxon>Eukaryota</taxon>
        <taxon>Sar</taxon>
        <taxon>Stramenopiles</taxon>
        <taxon>Oomycota</taxon>
        <taxon>Saprolegniomycetes</taxon>
        <taxon>Saprolegniales</taxon>
        <taxon>Verrucalvaceae</taxon>
        <taxon>Aphanomyces</taxon>
    </lineage>
</organism>
<dbReference type="Proteomes" id="UP000285060">
    <property type="component" value="Unassembled WGS sequence"/>
</dbReference>
<keyword evidence="2" id="KW-1185">Reference proteome</keyword>